<sequence length="175" mass="19583">MSSLAPLLRSASQDAQGSPPDPEHQDQHRKGIESDNMIVEPEGITVLAAQSRHRDRAVRFVYDALAGVVRGPLPIADWDGSDYEYIAVLARSLEDDSLPLSALVWDPATGWERKKAFAAQAVCAYMADEWRRAEASNDEDAIADAGNDHGFLRCIFRLHDRENPFFTFVESMCRY</sequence>
<reference evidence="2 3" key="1">
    <citation type="journal article" date="2020" name="ISME J.">
        <title>Uncovering the hidden diversity of litter-decomposition mechanisms in mushroom-forming fungi.</title>
        <authorList>
            <person name="Floudas D."/>
            <person name="Bentzer J."/>
            <person name="Ahren D."/>
            <person name="Johansson T."/>
            <person name="Persson P."/>
            <person name="Tunlid A."/>
        </authorList>
    </citation>
    <scope>NUCLEOTIDE SEQUENCE [LARGE SCALE GENOMIC DNA]</scope>
    <source>
        <strain evidence="2 3">CBS 101986</strain>
    </source>
</reference>
<evidence type="ECO:0000313" key="3">
    <source>
        <dbReference type="Proteomes" id="UP000567179"/>
    </source>
</evidence>
<dbReference type="EMBL" id="JAACJJ010000042">
    <property type="protein sequence ID" value="KAF5316450.1"/>
    <property type="molecule type" value="Genomic_DNA"/>
</dbReference>
<comment type="caution">
    <text evidence="2">The sequence shown here is derived from an EMBL/GenBank/DDBJ whole genome shotgun (WGS) entry which is preliminary data.</text>
</comment>
<feature type="compositionally biased region" description="Basic and acidic residues" evidence="1">
    <location>
        <begin position="21"/>
        <end position="33"/>
    </location>
</feature>
<accession>A0A8H5EXQ9</accession>
<dbReference type="AlphaFoldDB" id="A0A8H5EXQ9"/>
<dbReference type="Proteomes" id="UP000567179">
    <property type="component" value="Unassembled WGS sequence"/>
</dbReference>
<protein>
    <submittedName>
        <fullName evidence="2">Uncharacterized protein</fullName>
    </submittedName>
</protein>
<gene>
    <name evidence="2" type="ORF">D9619_006699</name>
</gene>
<evidence type="ECO:0000313" key="2">
    <source>
        <dbReference type="EMBL" id="KAF5316450.1"/>
    </source>
</evidence>
<organism evidence="2 3">
    <name type="scientific">Psilocybe cf. subviscida</name>
    <dbReference type="NCBI Taxonomy" id="2480587"/>
    <lineage>
        <taxon>Eukaryota</taxon>
        <taxon>Fungi</taxon>
        <taxon>Dikarya</taxon>
        <taxon>Basidiomycota</taxon>
        <taxon>Agaricomycotina</taxon>
        <taxon>Agaricomycetes</taxon>
        <taxon>Agaricomycetidae</taxon>
        <taxon>Agaricales</taxon>
        <taxon>Agaricineae</taxon>
        <taxon>Strophariaceae</taxon>
        <taxon>Psilocybe</taxon>
    </lineage>
</organism>
<keyword evidence="3" id="KW-1185">Reference proteome</keyword>
<name>A0A8H5EXQ9_9AGAR</name>
<dbReference type="OrthoDB" id="2746507at2759"/>
<proteinExistence type="predicted"/>
<evidence type="ECO:0000256" key="1">
    <source>
        <dbReference type="SAM" id="MobiDB-lite"/>
    </source>
</evidence>
<feature type="region of interest" description="Disordered" evidence="1">
    <location>
        <begin position="1"/>
        <end position="35"/>
    </location>
</feature>